<dbReference type="AlphaFoldDB" id="A0A8C9UYV1"/>
<dbReference type="SUPFAM" id="SSF47473">
    <property type="entry name" value="EF-hand"/>
    <property type="match status" value="1"/>
</dbReference>
<dbReference type="PROSITE" id="PS50222">
    <property type="entry name" value="EF_HAND_2"/>
    <property type="match status" value="1"/>
</dbReference>
<feature type="compositionally biased region" description="Basic and acidic residues" evidence="13">
    <location>
        <begin position="353"/>
        <end position="364"/>
    </location>
</feature>
<evidence type="ECO:0000256" key="13">
    <source>
        <dbReference type="SAM" id="MobiDB-lite"/>
    </source>
</evidence>
<dbReference type="GO" id="GO:0034453">
    <property type="term" value="P:microtubule anchoring"/>
    <property type="evidence" value="ECO:0007669"/>
    <property type="project" value="InterPro"/>
</dbReference>
<evidence type="ECO:0000256" key="4">
    <source>
        <dbReference type="ARBA" id="ARBA00022490"/>
    </source>
</evidence>
<evidence type="ECO:0000256" key="8">
    <source>
        <dbReference type="ARBA" id="ARBA00023273"/>
    </source>
</evidence>
<dbReference type="GO" id="GO:0030030">
    <property type="term" value="P:cell projection organization"/>
    <property type="evidence" value="ECO:0007669"/>
    <property type="project" value="UniProtKB-KW"/>
</dbReference>
<proteinExistence type="inferred from homology"/>
<dbReference type="InterPro" id="IPR011992">
    <property type="entry name" value="EF-hand-dom_pair"/>
</dbReference>
<dbReference type="GO" id="GO:0005813">
    <property type="term" value="C:centrosome"/>
    <property type="evidence" value="ECO:0007669"/>
    <property type="project" value="UniProtKB-SubCell"/>
</dbReference>
<sequence length="492" mass="54854">MSAAEEDTELRDLLVQNLENNGVLNKIKAELRAAVFLALEQQDRVENKTPLVNEGLKKFLNTKDGRLVASLIIDFLQVFDLDFTLAVFQPEINTLNGLENREGVARELGITDLDAHKRMPLLLELVKKSKVKDRLPAVSEELLPRQIAEARRRFDFYDKEKNGEITKDELRVAFSDLFPSFHRNILERYLTDELQAMGRDLSTSINFQEFLGMYRRWFTQCRSVFTSDGSDVIQTSSKLAEERTCTTSKIPRYKGFIKHSEELETAGSKPQEVSHTDLIMTCDASKTKSQSVTSAQETRQEDSGLLGRKMLGLGVEEDNDEGDSFFDDPLPQPQKTYGCSLSVGDKNNSGTFSEKKNSHKEHPSPGKPADSSPASLSDGPPSKSITKPLSGEPLSKDSLDTKSSNRNDGAFKNSKTNSDKNASIGLDEDDYDDDFNSTSRQSDNSKSEVSIGEEIEEVSIEGPDSSDKLEDITQDLSISQLSQVADYMEDVS</sequence>
<evidence type="ECO:0000256" key="9">
    <source>
        <dbReference type="ARBA" id="ARBA00041026"/>
    </source>
</evidence>
<feature type="region of interest" description="Disordered" evidence="13">
    <location>
        <begin position="285"/>
        <end position="469"/>
    </location>
</feature>
<dbReference type="Pfam" id="PF09398">
    <property type="entry name" value="FOP_dimer"/>
    <property type="match status" value="1"/>
</dbReference>
<feature type="compositionally biased region" description="Acidic residues" evidence="13">
    <location>
        <begin position="426"/>
        <end position="435"/>
    </location>
</feature>
<reference evidence="15 16" key="1">
    <citation type="submission" date="2019-04" db="EMBL/GenBank/DDBJ databases">
        <authorList>
            <consortium name="Wellcome Sanger Institute Data Sharing"/>
        </authorList>
    </citation>
    <scope>NUCLEOTIDE SEQUENCE [LARGE SCALE GENOMIC DNA]</scope>
</reference>
<dbReference type="GO" id="GO:0005509">
    <property type="term" value="F:calcium ion binding"/>
    <property type="evidence" value="ECO:0007669"/>
    <property type="project" value="InterPro"/>
</dbReference>
<gene>
    <name evidence="15" type="primary">cep43</name>
</gene>
<feature type="compositionally biased region" description="Polar residues" evidence="13">
    <location>
        <begin position="287"/>
        <end position="297"/>
    </location>
</feature>
<dbReference type="InterPro" id="IPR002048">
    <property type="entry name" value="EF_hand_dom"/>
</dbReference>
<dbReference type="SMART" id="SM00054">
    <property type="entry name" value="EFh"/>
    <property type="match status" value="1"/>
</dbReference>
<evidence type="ECO:0000256" key="5">
    <source>
        <dbReference type="ARBA" id="ARBA00022553"/>
    </source>
</evidence>
<feature type="compositionally biased region" description="Polar residues" evidence="13">
    <location>
        <begin position="333"/>
        <end position="352"/>
    </location>
</feature>
<keyword evidence="16" id="KW-1185">Reference proteome</keyword>
<evidence type="ECO:0000256" key="7">
    <source>
        <dbReference type="ARBA" id="ARBA00023212"/>
    </source>
</evidence>
<dbReference type="PANTHER" id="PTHR15431:SF9">
    <property type="entry name" value="CENTROSOMAL PROTEIN 43"/>
    <property type="match status" value="1"/>
</dbReference>
<reference evidence="15" key="3">
    <citation type="submission" date="2025-09" db="UniProtKB">
        <authorList>
            <consortium name="Ensembl"/>
        </authorList>
    </citation>
    <scope>IDENTIFICATION</scope>
</reference>
<protein>
    <recommendedName>
        <fullName evidence="9">Centrosomal protein 43</fullName>
    </recommendedName>
    <alternativeName>
        <fullName evidence="10">FGFR1 oncogene partner</fullName>
    </alternativeName>
</protein>
<feature type="compositionally biased region" description="Basic and acidic residues" evidence="13">
    <location>
        <begin position="394"/>
        <end position="405"/>
    </location>
</feature>
<comment type="subcellular location">
    <subcellularLocation>
        <location evidence="1">Cytoplasm</location>
        <location evidence="1">Cytoskeleton</location>
        <location evidence="1">Cilium basal body</location>
    </subcellularLocation>
    <subcellularLocation>
        <location evidence="2">Cytoplasm</location>
        <location evidence="2">Cytoskeleton</location>
        <location evidence="2">Microtubule organizing center</location>
        <location evidence="2">Centrosome</location>
    </subcellularLocation>
</comment>
<dbReference type="InterPro" id="IPR018993">
    <property type="entry name" value="FOP_dimerisation-dom_N"/>
</dbReference>
<feature type="compositionally biased region" description="Polar residues" evidence="13">
    <location>
        <begin position="406"/>
        <end position="421"/>
    </location>
</feature>
<keyword evidence="4" id="KW-0963">Cytoplasm</keyword>
<dbReference type="Gene3D" id="1.20.960.40">
    <property type="match status" value="1"/>
</dbReference>
<name>A0A8C9UYV1_SCLFO</name>
<evidence type="ECO:0000256" key="11">
    <source>
        <dbReference type="ARBA" id="ARBA00046076"/>
    </source>
</evidence>
<dbReference type="Gene3D" id="1.10.238.10">
    <property type="entry name" value="EF-hand"/>
    <property type="match status" value="1"/>
</dbReference>
<comment type="function">
    <text evidence="11">Required for anchoring microtubules to the centrosomes. Required for ciliation.</text>
</comment>
<evidence type="ECO:0000313" key="16">
    <source>
        <dbReference type="Proteomes" id="UP000694397"/>
    </source>
</evidence>
<evidence type="ECO:0000256" key="1">
    <source>
        <dbReference type="ARBA" id="ARBA00004120"/>
    </source>
</evidence>
<feature type="domain" description="EF-hand" evidence="14">
    <location>
        <begin position="145"/>
        <end position="180"/>
    </location>
</feature>
<dbReference type="Ensembl" id="ENSSFOT00015004632.2">
    <property type="protein sequence ID" value="ENSSFOP00015004559.1"/>
    <property type="gene ID" value="ENSSFOG00015002963.2"/>
</dbReference>
<accession>A0A8C9UYV1</accession>
<organism evidence="15 16">
    <name type="scientific">Scleropages formosus</name>
    <name type="common">Asian bonytongue</name>
    <name type="synonym">Osteoglossum formosum</name>
    <dbReference type="NCBI Taxonomy" id="113540"/>
    <lineage>
        <taxon>Eukaryota</taxon>
        <taxon>Metazoa</taxon>
        <taxon>Chordata</taxon>
        <taxon>Craniata</taxon>
        <taxon>Vertebrata</taxon>
        <taxon>Euteleostomi</taxon>
        <taxon>Actinopterygii</taxon>
        <taxon>Neopterygii</taxon>
        <taxon>Teleostei</taxon>
        <taxon>Osteoglossocephala</taxon>
        <taxon>Osteoglossomorpha</taxon>
        <taxon>Osteoglossiformes</taxon>
        <taxon>Osteoglossidae</taxon>
        <taxon>Scleropages</taxon>
    </lineage>
</organism>
<dbReference type="Proteomes" id="UP000694397">
    <property type="component" value="Chromosome 1"/>
</dbReference>
<dbReference type="PANTHER" id="PTHR15431">
    <property type="entry name" value="FGFR1 ONCOGENE PARTNER/LISH DOMAIN-CONTAINING PROTEIN"/>
    <property type="match status" value="1"/>
</dbReference>
<evidence type="ECO:0000256" key="6">
    <source>
        <dbReference type="ARBA" id="ARBA00022794"/>
    </source>
</evidence>
<dbReference type="GeneTree" id="ENSGT00390000007441"/>
<evidence type="ECO:0000259" key="14">
    <source>
        <dbReference type="PROSITE" id="PS50222"/>
    </source>
</evidence>
<evidence type="ECO:0000256" key="12">
    <source>
        <dbReference type="ARBA" id="ARBA00046373"/>
    </source>
</evidence>
<comment type="subunit">
    <text evidence="12">Homodimer. Part of a ternary complex that contains CEP350, CEP43 and MAPRE1. Interacts directly with CEP350 and MAPRE1. Interacts with CEP19. Interacts (via N-terminus) with CEP350 (via C-terminus).</text>
</comment>
<dbReference type="OrthoDB" id="2160638at2759"/>
<feature type="compositionally biased region" description="Acidic residues" evidence="13">
    <location>
        <begin position="315"/>
        <end position="326"/>
    </location>
</feature>
<comment type="similarity">
    <text evidence="3">Belongs to the CEP43 family.</text>
</comment>
<evidence type="ECO:0000313" key="15">
    <source>
        <dbReference type="Ensembl" id="ENSSFOP00015004559.1"/>
    </source>
</evidence>
<evidence type="ECO:0000256" key="2">
    <source>
        <dbReference type="ARBA" id="ARBA00004300"/>
    </source>
</evidence>
<keyword evidence="7" id="KW-0206">Cytoskeleton</keyword>
<reference evidence="15" key="2">
    <citation type="submission" date="2025-08" db="UniProtKB">
        <authorList>
            <consortium name="Ensembl"/>
        </authorList>
    </citation>
    <scope>IDENTIFICATION</scope>
</reference>
<evidence type="ECO:0000256" key="10">
    <source>
        <dbReference type="ARBA" id="ARBA00042293"/>
    </source>
</evidence>
<dbReference type="InterPro" id="IPR006594">
    <property type="entry name" value="LisH"/>
</dbReference>
<evidence type="ECO:0000256" key="3">
    <source>
        <dbReference type="ARBA" id="ARBA00005385"/>
    </source>
</evidence>
<keyword evidence="6" id="KW-0970">Cilium biogenesis/degradation</keyword>
<keyword evidence="8" id="KW-0966">Cell projection</keyword>
<keyword evidence="5" id="KW-0597">Phosphoprotein</keyword>
<dbReference type="PROSITE" id="PS50896">
    <property type="entry name" value="LISH"/>
    <property type="match status" value="1"/>
</dbReference>